<dbReference type="InterPro" id="IPR046350">
    <property type="entry name" value="Cystatin_sf"/>
</dbReference>
<dbReference type="Gene3D" id="3.10.450.40">
    <property type="match status" value="2"/>
</dbReference>
<accession>A0ABZ2NCN1</accession>
<dbReference type="Proteomes" id="UP001377337">
    <property type="component" value="Chromosome"/>
</dbReference>
<reference evidence="2 3" key="1">
    <citation type="submission" date="2024-02" db="EMBL/GenBank/DDBJ databases">
        <title>Seven novel Bacillus-like species.</title>
        <authorList>
            <person name="Liu G."/>
        </authorList>
    </citation>
    <scope>NUCLEOTIDE SEQUENCE [LARGE SCALE GENOMIC DNA]</scope>
    <source>
        <strain evidence="2 3">FJAT-52054</strain>
    </source>
</reference>
<dbReference type="SUPFAM" id="SSF54403">
    <property type="entry name" value="Cystatin/monellin"/>
    <property type="match status" value="2"/>
</dbReference>
<evidence type="ECO:0000313" key="3">
    <source>
        <dbReference type="Proteomes" id="UP001377337"/>
    </source>
</evidence>
<sequence length="173" mass="19126">MSKKWLILLIAALAGIAAGWFVFSSIQAGVNDLKKGHDTAKQAVLNQGSLTSVTKVTTFNGPNTGSDGKPVSYYAVHGKDSKEKDAVALIHSNKLGEKPVMAVLSEGISMKEAEKIAKKENSPKKMFRTKMGILQRDGKQIPVWEVKYIDSYDRYTYDYIDFKTGKMLHIAIK</sequence>
<dbReference type="InterPro" id="IPR025711">
    <property type="entry name" value="PepSY"/>
</dbReference>
<name>A0ABZ2NCN1_9BACI</name>
<dbReference type="RefSeq" id="WP_338776751.1">
    <property type="nucleotide sequence ID" value="NZ_CP147407.1"/>
</dbReference>
<evidence type="ECO:0000313" key="2">
    <source>
        <dbReference type="EMBL" id="WXB95299.1"/>
    </source>
</evidence>
<dbReference type="EMBL" id="CP147407">
    <property type="protein sequence ID" value="WXB95299.1"/>
    <property type="molecule type" value="Genomic_DNA"/>
</dbReference>
<evidence type="ECO:0000259" key="1">
    <source>
        <dbReference type="Pfam" id="PF03413"/>
    </source>
</evidence>
<proteinExistence type="predicted"/>
<feature type="domain" description="PepSY" evidence="1">
    <location>
        <begin position="108"/>
        <end position="166"/>
    </location>
</feature>
<protein>
    <submittedName>
        <fullName evidence="2">PepSY domain-containing protein</fullName>
    </submittedName>
</protein>
<dbReference type="Pfam" id="PF03413">
    <property type="entry name" value="PepSY"/>
    <property type="match status" value="1"/>
</dbReference>
<gene>
    <name evidence="2" type="ORF">WCV65_12000</name>
</gene>
<keyword evidence="3" id="KW-1185">Reference proteome</keyword>
<organism evidence="2 3">
    <name type="scientific">Metabacillus sediminis</name>
    <dbReference type="NCBI Taxonomy" id="3117746"/>
    <lineage>
        <taxon>Bacteria</taxon>
        <taxon>Bacillati</taxon>
        <taxon>Bacillota</taxon>
        <taxon>Bacilli</taxon>
        <taxon>Bacillales</taxon>
        <taxon>Bacillaceae</taxon>
        <taxon>Metabacillus</taxon>
    </lineage>
</organism>